<evidence type="ECO:0000256" key="2">
    <source>
        <dbReference type="ARBA" id="ARBA00006577"/>
    </source>
</evidence>
<dbReference type="Proteomes" id="UP000244441">
    <property type="component" value="Chromosome"/>
</dbReference>
<dbReference type="KEGG" id="cate:C2869_19280"/>
<evidence type="ECO:0000256" key="5">
    <source>
        <dbReference type="ARBA" id="ARBA00023235"/>
    </source>
</evidence>
<gene>
    <name evidence="11" type="ORF">C2869_19280</name>
</gene>
<evidence type="ECO:0000313" key="11">
    <source>
        <dbReference type="EMBL" id="AWB68416.1"/>
    </source>
</evidence>
<dbReference type="EC" id="5.2.1.8" evidence="7"/>
<dbReference type="AlphaFoldDB" id="A0A2S0VW20"/>
<dbReference type="GO" id="GO:0006457">
    <property type="term" value="P:protein folding"/>
    <property type="evidence" value="ECO:0007669"/>
    <property type="project" value="InterPro"/>
</dbReference>
<keyword evidence="12" id="KW-1185">Reference proteome</keyword>
<dbReference type="SUPFAM" id="SSF54534">
    <property type="entry name" value="FKBP-like"/>
    <property type="match status" value="1"/>
</dbReference>
<name>A0A2S0VW20_9ALTE</name>
<evidence type="ECO:0000256" key="3">
    <source>
        <dbReference type="ARBA" id="ARBA00022729"/>
    </source>
</evidence>
<evidence type="ECO:0000256" key="1">
    <source>
        <dbReference type="ARBA" id="ARBA00000971"/>
    </source>
</evidence>
<dbReference type="Pfam" id="PF01346">
    <property type="entry name" value="FKBP_N"/>
    <property type="match status" value="1"/>
</dbReference>
<dbReference type="InterPro" id="IPR036944">
    <property type="entry name" value="PPIase_FKBP_N_sf"/>
</dbReference>
<dbReference type="PROSITE" id="PS50059">
    <property type="entry name" value="FKBP_PPIASE"/>
    <property type="match status" value="1"/>
</dbReference>
<dbReference type="EMBL" id="CP026604">
    <property type="protein sequence ID" value="AWB68416.1"/>
    <property type="molecule type" value="Genomic_DNA"/>
</dbReference>
<evidence type="ECO:0000259" key="10">
    <source>
        <dbReference type="PROSITE" id="PS50059"/>
    </source>
</evidence>
<evidence type="ECO:0000256" key="8">
    <source>
        <dbReference type="SAM" id="Coils"/>
    </source>
</evidence>
<feature type="chain" id="PRO_5015509271" description="Peptidyl-prolyl cis-trans isomerase" evidence="9">
    <location>
        <begin position="24"/>
        <end position="255"/>
    </location>
</feature>
<dbReference type="PROSITE" id="PS51257">
    <property type="entry name" value="PROKAR_LIPOPROTEIN"/>
    <property type="match status" value="1"/>
</dbReference>
<keyword evidence="3 9" id="KW-0732">Signal</keyword>
<organism evidence="11 12">
    <name type="scientific">Saccharobesus litoralis</name>
    <dbReference type="NCBI Taxonomy" id="2172099"/>
    <lineage>
        <taxon>Bacteria</taxon>
        <taxon>Pseudomonadati</taxon>
        <taxon>Pseudomonadota</taxon>
        <taxon>Gammaproteobacteria</taxon>
        <taxon>Alteromonadales</taxon>
        <taxon>Alteromonadaceae</taxon>
        <taxon>Saccharobesus</taxon>
    </lineage>
</organism>
<keyword evidence="8" id="KW-0175">Coiled coil</keyword>
<dbReference type="Pfam" id="PF00254">
    <property type="entry name" value="FKBP_C"/>
    <property type="match status" value="1"/>
</dbReference>
<accession>A0A2S0VW20</accession>
<evidence type="ECO:0000256" key="6">
    <source>
        <dbReference type="PROSITE-ProRule" id="PRU00277"/>
    </source>
</evidence>
<feature type="coiled-coil region" evidence="8">
    <location>
        <begin position="84"/>
        <end position="125"/>
    </location>
</feature>
<dbReference type="Gene3D" id="3.10.50.40">
    <property type="match status" value="1"/>
</dbReference>
<dbReference type="FunFam" id="3.10.50.40:FF:000045">
    <property type="entry name" value="Peptidyl-prolyl cis-trans isomerase"/>
    <property type="match status" value="1"/>
</dbReference>
<keyword evidence="5 6" id="KW-0413">Isomerase</keyword>
<evidence type="ECO:0000256" key="4">
    <source>
        <dbReference type="ARBA" id="ARBA00023110"/>
    </source>
</evidence>
<dbReference type="Gene3D" id="1.10.287.460">
    <property type="entry name" value="Peptidyl-prolyl cis-trans isomerase, FKBP-type, N-terminal domain"/>
    <property type="match status" value="1"/>
</dbReference>
<evidence type="ECO:0000256" key="9">
    <source>
        <dbReference type="SAM" id="SignalP"/>
    </source>
</evidence>
<comment type="catalytic activity">
    <reaction evidence="1 6 7">
        <text>[protein]-peptidylproline (omega=180) = [protein]-peptidylproline (omega=0)</text>
        <dbReference type="Rhea" id="RHEA:16237"/>
        <dbReference type="Rhea" id="RHEA-COMP:10747"/>
        <dbReference type="Rhea" id="RHEA-COMP:10748"/>
        <dbReference type="ChEBI" id="CHEBI:83833"/>
        <dbReference type="ChEBI" id="CHEBI:83834"/>
        <dbReference type="EC" id="5.2.1.8"/>
    </reaction>
</comment>
<sequence length="255" mass="27402">MNKLASACAIAAALTLAACGAKKEDTAAAQTETKKQEAINLQTDIEKQSYGLGVNIATNIKQHVEQSNEMGIALDQSLIAKGFAQGLEGKAQLEEAEIRELLTALQQAQQAAHQKKQEADQAKHKDESAAFLEENKTKEGVSVTESGLQYQVVQAADGDKPAAEDTVTVHYTGTLIDGTKFDSSVDRGQPASFPLNRVIKGWTEGLQLMSVGSKYRFFIPFDLAYGPNGTGNIPPYAALIFDVELISIEKAEKEG</sequence>
<feature type="domain" description="PPIase FKBP-type" evidence="10">
    <location>
        <begin position="164"/>
        <end position="249"/>
    </location>
</feature>
<dbReference type="PANTHER" id="PTHR43811:SF57">
    <property type="entry name" value="FKBP-TYPE PEPTIDYL-PROLYL CIS-TRANS ISOMERASE FKPA-RELATED"/>
    <property type="match status" value="1"/>
</dbReference>
<feature type="signal peptide" evidence="9">
    <location>
        <begin position="1"/>
        <end position="23"/>
    </location>
</feature>
<dbReference type="RefSeq" id="WP_108604475.1">
    <property type="nucleotide sequence ID" value="NZ_CP026604.1"/>
</dbReference>
<dbReference type="InterPro" id="IPR046357">
    <property type="entry name" value="PPIase_dom_sf"/>
</dbReference>
<evidence type="ECO:0000313" key="12">
    <source>
        <dbReference type="Proteomes" id="UP000244441"/>
    </source>
</evidence>
<evidence type="ECO:0000256" key="7">
    <source>
        <dbReference type="RuleBase" id="RU003915"/>
    </source>
</evidence>
<dbReference type="GO" id="GO:0003755">
    <property type="term" value="F:peptidyl-prolyl cis-trans isomerase activity"/>
    <property type="evidence" value="ECO:0007669"/>
    <property type="project" value="UniProtKB-UniRule"/>
</dbReference>
<comment type="similarity">
    <text evidence="2 7">Belongs to the FKBP-type PPIase family.</text>
</comment>
<proteinExistence type="inferred from homology"/>
<keyword evidence="4 6" id="KW-0697">Rotamase</keyword>
<protein>
    <recommendedName>
        <fullName evidence="7">Peptidyl-prolyl cis-trans isomerase</fullName>
        <ecNumber evidence="7">5.2.1.8</ecNumber>
    </recommendedName>
</protein>
<dbReference type="InterPro" id="IPR001179">
    <property type="entry name" value="PPIase_FKBP_dom"/>
</dbReference>
<dbReference type="PANTHER" id="PTHR43811">
    <property type="entry name" value="FKBP-TYPE PEPTIDYL-PROLYL CIS-TRANS ISOMERASE FKPA"/>
    <property type="match status" value="1"/>
</dbReference>
<reference evidence="11 12" key="1">
    <citation type="submission" date="2018-01" db="EMBL/GenBank/DDBJ databases">
        <title>Genome sequence of a Cantenovulum-like bacteria.</title>
        <authorList>
            <person name="Tan W.R."/>
            <person name="Lau N.-S."/>
            <person name="Go F."/>
            <person name="Amirul A.-A.A."/>
        </authorList>
    </citation>
    <scope>NUCLEOTIDE SEQUENCE [LARGE SCALE GENOMIC DNA]</scope>
    <source>
        <strain evidence="11 12">CCB-QB4</strain>
    </source>
</reference>
<dbReference type="OrthoDB" id="9814548at2"/>
<dbReference type="InterPro" id="IPR000774">
    <property type="entry name" value="PPIase_FKBP_N"/>
</dbReference>